<comment type="subcellular location">
    <subcellularLocation>
        <location evidence="1">Cell outer membrane</location>
    </subcellularLocation>
</comment>
<keyword evidence="5" id="KW-0998">Cell outer membrane</keyword>
<name>A0ABS9BKQ5_9BACT</name>
<dbReference type="RefSeq" id="WP_234866876.1">
    <property type="nucleotide sequence ID" value="NZ_JAKEVY010000003.1"/>
</dbReference>
<keyword evidence="9" id="KW-1185">Reference proteome</keyword>
<feature type="domain" description="RagB/SusD" evidence="6">
    <location>
        <begin position="345"/>
        <end position="427"/>
    </location>
</feature>
<dbReference type="Gene3D" id="1.25.40.390">
    <property type="match status" value="1"/>
</dbReference>
<organism evidence="8 9">
    <name type="scientific">Flavihumibacter fluminis</name>
    <dbReference type="NCBI Taxonomy" id="2909236"/>
    <lineage>
        <taxon>Bacteria</taxon>
        <taxon>Pseudomonadati</taxon>
        <taxon>Bacteroidota</taxon>
        <taxon>Chitinophagia</taxon>
        <taxon>Chitinophagales</taxon>
        <taxon>Chitinophagaceae</taxon>
        <taxon>Flavihumibacter</taxon>
    </lineage>
</organism>
<comment type="similarity">
    <text evidence="2">Belongs to the SusD family.</text>
</comment>
<gene>
    <name evidence="8" type="ORF">L0U88_14920</name>
</gene>
<dbReference type="CDD" id="cd08977">
    <property type="entry name" value="SusD"/>
    <property type="match status" value="1"/>
</dbReference>
<reference evidence="8 9" key="1">
    <citation type="submission" date="2022-01" db="EMBL/GenBank/DDBJ databases">
        <title>Flavihumibacter sp. nov., isolated from sediment of a river.</title>
        <authorList>
            <person name="Liu H."/>
        </authorList>
    </citation>
    <scope>NUCLEOTIDE SEQUENCE [LARGE SCALE GENOMIC DNA]</scope>
    <source>
        <strain evidence="8 9">RY-1</strain>
    </source>
</reference>
<dbReference type="EMBL" id="JAKEVY010000003">
    <property type="protein sequence ID" value="MCF1715930.1"/>
    <property type="molecule type" value="Genomic_DNA"/>
</dbReference>
<evidence type="ECO:0000259" key="6">
    <source>
        <dbReference type="Pfam" id="PF07980"/>
    </source>
</evidence>
<dbReference type="Pfam" id="PF14322">
    <property type="entry name" value="SusD-like_3"/>
    <property type="match status" value="1"/>
</dbReference>
<dbReference type="SUPFAM" id="SSF48452">
    <property type="entry name" value="TPR-like"/>
    <property type="match status" value="1"/>
</dbReference>
<evidence type="ECO:0000313" key="9">
    <source>
        <dbReference type="Proteomes" id="UP001200145"/>
    </source>
</evidence>
<protein>
    <submittedName>
        <fullName evidence="8">RagB/SusD family nutrient uptake outer membrane protein</fullName>
    </submittedName>
</protein>
<evidence type="ECO:0000256" key="4">
    <source>
        <dbReference type="ARBA" id="ARBA00023136"/>
    </source>
</evidence>
<dbReference type="Pfam" id="PF07980">
    <property type="entry name" value="SusD_RagB"/>
    <property type="match status" value="1"/>
</dbReference>
<evidence type="ECO:0000256" key="1">
    <source>
        <dbReference type="ARBA" id="ARBA00004442"/>
    </source>
</evidence>
<proteinExistence type="inferred from homology"/>
<dbReference type="InterPro" id="IPR033985">
    <property type="entry name" value="SusD-like_N"/>
</dbReference>
<dbReference type="PROSITE" id="PS51257">
    <property type="entry name" value="PROKAR_LIPOPROTEIN"/>
    <property type="match status" value="1"/>
</dbReference>
<evidence type="ECO:0000256" key="5">
    <source>
        <dbReference type="ARBA" id="ARBA00023237"/>
    </source>
</evidence>
<dbReference type="InterPro" id="IPR012944">
    <property type="entry name" value="SusD_RagB_dom"/>
</dbReference>
<evidence type="ECO:0000313" key="8">
    <source>
        <dbReference type="EMBL" id="MCF1715930.1"/>
    </source>
</evidence>
<sequence length="460" mass="50045">MKFPIIFAFVLLTGSACNKILEQEPQGALDATTAFTTRQGVEAGLIGIYDALQSGNYYGLRYQAFADMGADNINHTGTFPSFAQIFNKQILADNVELNNMWNTIYNGINRANNIIASAENLEDPAFNKQNAIAEARFLRALMYHDLLRYFGGSATGYNKGNGVGVPLFTAPTLTPSDADPKERATEAEVITQIKSDIDFAVANLTGTNVARATARAARMLKARVELYNEEFAAAEATATEVLSVYAGATLGGLAPDYRSLWAVKNVAPESVFELPFAIDDANSIAFFYFPGANGGRNEITSSPGLANAHEEGDLRKAVNVTVLDNTSVPRIPANKTLKAFRVAGDDNVIVMRLAELYLIRAEARARKASPDLVGAAEDINIVRQRAGLDPITPASAEEAVLAVEKERRVELAHEGHRWFDLRRYNKIASLGINEAFRALYPIPLREVQTSGGIVEQNDGY</sequence>
<evidence type="ECO:0000256" key="3">
    <source>
        <dbReference type="ARBA" id="ARBA00022729"/>
    </source>
</evidence>
<feature type="domain" description="SusD-like N-terminal" evidence="7">
    <location>
        <begin position="21"/>
        <end position="226"/>
    </location>
</feature>
<evidence type="ECO:0000256" key="2">
    <source>
        <dbReference type="ARBA" id="ARBA00006275"/>
    </source>
</evidence>
<dbReference type="InterPro" id="IPR011990">
    <property type="entry name" value="TPR-like_helical_dom_sf"/>
</dbReference>
<evidence type="ECO:0000259" key="7">
    <source>
        <dbReference type="Pfam" id="PF14322"/>
    </source>
</evidence>
<keyword evidence="4" id="KW-0472">Membrane</keyword>
<comment type="caution">
    <text evidence="8">The sequence shown here is derived from an EMBL/GenBank/DDBJ whole genome shotgun (WGS) entry which is preliminary data.</text>
</comment>
<accession>A0ABS9BKQ5</accession>
<dbReference type="Proteomes" id="UP001200145">
    <property type="component" value="Unassembled WGS sequence"/>
</dbReference>
<keyword evidence="3" id="KW-0732">Signal</keyword>